<dbReference type="Proteomes" id="UP000015105">
    <property type="component" value="Chromosome 5D"/>
</dbReference>
<reference evidence="2" key="5">
    <citation type="journal article" date="2021" name="G3 (Bethesda)">
        <title>Aegilops tauschii genome assembly Aet v5.0 features greater sequence contiguity and improved annotation.</title>
        <authorList>
            <person name="Wang L."/>
            <person name="Zhu T."/>
            <person name="Rodriguez J.C."/>
            <person name="Deal K.R."/>
            <person name="Dubcovsky J."/>
            <person name="McGuire P.E."/>
            <person name="Lux T."/>
            <person name="Spannagl M."/>
            <person name="Mayer K.F.X."/>
            <person name="Baldrich P."/>
            <person name="Meyers B.C."/>
            <person name="Huo N."/>
            <person name="Gu Y.Q."/>
            <person name="Zhou H."/>
            <person name="Devos K.M."/>
            <person name="Bennetzen J.L."/>
            <person name="Unver T."/>
            <person name="Budak H."/>
            <person name="Gulick P.J."/>
            <person name="Galiba G."/>
            <person name="Kalapos B."/>
            <person name="Nelson D.R."/>
            <person name="Li P."/>
            <person name="You F.M."/>
            <person name="Luo M.C."/>
            <person name="Dvorak J."/>
        </authorList>
    </citation>
    <scope>NUCLEOTIDE SEQUENCE [LARGE SCALE GENOMIC DNA]</scope>
    <source>
        <strain evidence="2">cv. AL8/78</strain>
    </source>
</reference>
<sequence>MLTFRSGEVIRPSHKNKQKVTNSPFQPIVLLVVEQAVDRSHFYLVLQVYFGQNLVCKESVSAKGKGRIVKVGDPVYVLQTYPCSDEVPA</sequence>
<dbReference type="AlphaFoldDB" id="A0A453LMX3"/>
<evidence type="ECO:0000313" key="2">
    <source>
        <dbReference type="EnsemblPlants" id="AET5Gv20847300.1"/>
    </source>
</evidence>
<name>A0A453LMX3_AEGTS</name>
<keyword evidence="3" id="KW-1185">Reference proteome</keyword>
<proteinExistence type="predicted"/>
<reference evidence="3" key="2">
    <citation type="journal article" date="2017" name="Nat. Plants">
        <title>The Aegilops tauschii genome reveals multiple impacts of transposons.</title>
        <authorList>
            <person name="Zhao G."/>
            <person name="Zou C."/>
            <person name="Li K."/>
            <person name="Wang K."/>
            <person name="Li T."/>
            <person name="Gao L."/>
            <person name="Zhang X."/>
            <person name="Wang H."/>
            <person name="Yang Z."/>
            <person name="Liu X."/>
            <person name="Jiang W."/>
            <person name="Mao L."/>
            <person name="Kong X."/>
            <person name="Jiao Y."/>
            <person name="Jia J."/>
        </authorList>
    </citation>
    <scope>NUCLEOTIDE SEQUENCE [LARGE SCALE GENOMIC DNA]</scope>
    <source>
        <strain evidence="3">cv. AL8/78</strain>
    </source>
</reference>
<organism evidence="2 3">
    <name type="scientific">Aegilops tauschii subsp. strangulata</name>
    <name type="common">Goatgrass</name>
    <dbReference type="NCBI Taxonomy" id="200361"/>
    <lineage>
        <taxon>Eukaryota</taxon>
        <taxon>Viridiplantae</taxon>
        <taxon>Streptophyta</taxon>
        <taxon>Embryophyta</taxon>
        <taxon>Tracheophyta</taxon>
        <taxon>Spermatophyta</taxon>
        <taxon>Magnoliopsida</taxon>
        <taxon>Liliopsida</taxon>
        <taxon>Poales</taxon>
        <taxon>Poaceae</taxon>
        <taxon>BOP clade</taxon>
        <taxon>Pooideae</taxon>
        <taxon>Triticodae</taxon>
        <taxon>Triticeae</taxon>
        <taxon>Triticinae</taxon>
        <taxon>Aegilops</taxon>
    </lineage>
</organism>
<accession>A0A453LMX3</accession>
<protein>
    <submittedName>
        <fullName evidence="2">Uncharacterized protein</fullName>
    </submittedName>
</protein>
<dbReference type="Gramene" id="AET5Gv20847300.1">
    <property type="protein sequence ID" value="AET5Gv20847300.1"/>
    <property type="gene ID" value="AET5Gv20847300"/>
</dbReference>
<feature type="region of interest" description="Disordered" evidence="1">
    <location>
        <begin position="1"/>
        <end position="20"/>
    </location>
</feature>
<reference evidence="2" key="4">
    <citation type="submission" date="2019-03" db="UniProtKB">
        <authorList>
            <consortium name="EnsemblPlants"/>
        </authorList>
    </citation>
    <scope>IDENTIFICATION</scope>
</reference>
<reference evidence="3" key="1">
    <citation type="journal article" date="2014" name="Science">
        <title>Ancient hybridizations among the ancestral genomes of bread wheat.</title>
        <authorList>
            <consortium name="International Wheat Genome Sequencing Consortium,"/>
            <person name="Marcussen T."/>
            <person name="Sandve S.R."/>
            <person name="Heier L."/>
            <person name="Spannagl M."/>
            <person name="Pfeifer M."/>
            <person name="Jakobsen K.S."/>
            <person name="Wulff B.B."/>
            <person name="Steuernagel B."/>
            <person name="Mayer K.F."/>
            <person name="Olsen O.A."/>
        </authorList>
    </citation>
    <scope>NUCLEOTIDE SEQUENCE [LARGE SCALE GENOMIC DNA]</scope>
    <source>
        <strain evidence="3">cv. AL8/78</strain>
    </source>
</reference>
<dbReference type="EnsemblPlants" id="AET5Gv20847300.1">
    <property type="protein sequence ID" value="AET5Gv20847300.1"/>
    <property type="gene ID" value="AET5Gv20847300"/>
</dbReference>
<evidence type="ECO:0000256" key="1">
    <source>
        <dbReference type="SAM" id="MobiDB-lite"/>
    </source>
</evidence>
<reference evidence="2" key="3">
    <citation type="journal article" date="2017" name="Nature">
        <title>Genome sequence of the progenitor of the wheat D genome Aegilops tauschii.</title>
        <authorList>
            <person name="Luo M.C."/>
            <person name="Gu Y.Q."/>
            <person name="Puiu D."/>
            <person name="Wang H."/>
            <person name="Twardziok S.O."/>
            <person name="Deal K.R."/>
            <person name="Huo N."/>
            <person name="Zhu T."/>
            <person name="Wang L."/>
            <person name="Wang Y."/>
            <person name="McGuire P.E."/>
            <person name="Liu S."/>
            <person name="Long H."/>
            <person name="Ramasamy R.K."/>
            <person name="Rodriguez J.C."/>
            <person name="Van S.L."/>
            <person name="Yuan L."/>
            <person name="Wang Z."/>
            <person name="Xia Z."/>
            <person name="Xiao L."/>
            <person name="Anderson O.D."/>
            <person name="Ouyang S."/>
            <person name="Liang Y."/>
            <person name="Zimin A.V."/>
            <person name="Pertea G."/>
            <person name="Qi P."/>
            <person name="Bennetzen J.L."/>
            <person name="Dai X."/>
            <person name="Dawson M.W."/>
            <person name="Muller H.G."/>
            <person name="Kugler K."/>
            <person name="Rivarola-Duarte L."/>
            <person name="Spannagl M."/>
            <person name="Mayer K.F.X."/>
            <person name="Lu F.H."/>
            <person name="Bevan M.W."/>
            <person name="Leroy P."/>
            <person name="Li P."/>
            <person name="You F.M."/>
            <person name="Sun Q."/>
            <person name="Liu Z."/>
            <person name="Lyons E."/>
            <person name="Wicker T."/>
            <person name="Salzberg S.L."/>
            <person name="Devos K.M."/>
            <person name="Dvorak J."/>
        </authorList>
    </citation>
    <scope>NUCLEOTIDE SEQUENCE [LARGE SCALE GENOMIC DNA]</scope>
    <source>
        <strain evidence="2">cv. AL8/78</strain>
    </source>
</reference>
<evidence type="ECO:0000313" key="3">
    <source>
        <dbReference type="Proteomes" id="UP000015105"/>
    </source>
</evidence>